<dbReference type="RefSeq" id="WP_158287032.1">
    <property type="nucleotide sequence ID" value="NZ_JABUHM010000009.1"/>
</dbReference>
<organism evidence="1 2">
    <name type="scientific">Mesobacillus foraminis</name>
    <dbReference type="NCBI Taxonomy" id="279826"/>
    <lineage>
        <taxon>Bacteria</taxon>
        <taxon>Bacillati</taxon>
        <taxon>Bacillota</taxon>
        <taxon>Bacilli</taxon>
        <taxon>Bacillales</taxon>
        <taxon>Bacillaceae</taxon>
        <taxon>Mesobacillus</taxon>
    </lineage>
</organism>
<dbReference type="Proteomes" id="UP000295689">
    <property type="component" value="Unassembled WGS sequence"/>
</dbReference>
<protein>
    <submittedName>
        <fullName evidence="1">Uncharacterized protein</fullName>
    </submittedName>
</protein>
<dbReference type="EMBL" id="SLVV01000004">
    <property type="protein sequence ID" value="TCN25931.1"/>
    <property type="molecule type" value="Genomic_DNA"/>
</dbReference>
<comment type="caution">
    <text evidence="1">The sequence shown here is derived from an EMBL/GenBank/DDBJ whole genome shotgun (WGS) entry which is preliminary data.</text>
</comment>
<reference evidence="1 2" key="1">
    <citation type="journal article" date="2015" name="Stand. Genomic Sci.">
        <title>Genomic Encyclopedia of Bacterial and Archaeal Type Strains, Phase III: the genomes of soil and plant-associated and newly described type strains.</title>
        <authorList>
            <person name="Whitman W.B."/>
            <person name="Woyke T."/>
            <person name="Klenk H.P."/>
            <person name="Zhou Y."/>
            <person name="Lilburn T.G."/>
            <person name="Beck B.J."/>
            <person name="De Vos P."/>
            <person name="Vandamme P."/>
            <person name="Eisen J.A."/>
            <person name="Garrity G."/>
            <person name="Hugenholtz P."/>
            <person name="Kyrpides N.C."/>
        </authorList>
    </citation>
    <scope>NUCLEOTIDE SEQUENCE [LARGE SCALE GENOMIC DNA]</scope>
    <source>
        <strain evidence="1 2">CV53</strain>
    </source>
</reference>
<sequence length="48" mass="5446">MEISKAVEVIKRERFTQEDVENTVAILAETKGLDLFTAKHLLEDTKAN</sequence>
<gene>
    <name evidence="1" type="ORF">EV146_10438</name>
</gene>
<keyword evidence="2" id="KW-1185">Reference proteome</keyword>
<proteinExistence type="predicted"/>
<evidence type="ECO:0000313" key="2">
    <source>
        <dbReference type="Proteomes" id="UP000295689"/>
    </source>
</evidence>
<name>A0A4R2BFZ7_9BACI</name>
<accession>A0A4R2BFZ7</accession>
<evidence type="ECO:0000313" key="1">
    <source>
        <dbReference type="EMBL" id="TCN25931.1"/>
    </source>
</evidence>
<dbReference type="AlphaFoldDB" id="A0A4R2BFZ7"/>